<comment type="caution">
    <text evidence="1">The sequence shown here is derived from an EMBL/GenBank/DDBJ whole genome shotgun (WGS) entry which is preliminary data.</text>
</comment>
<accession>A0ABM8W1T5</accession>
<gene>
    <name evidence="1" type="ORF">GMARGA_LOCUS2301</name>
</gene>
<feature type="non-terminal residue" evidence="1">
    <location>
        <position position="1"/>
    </location>
</feature>
<dbReference type="Proteomes" id="UP000789901">
    <property type="component" value="Unassembled WGS sequence"/>
</dbReference>
<sequence length="42" mass="4858">EDAQLEDNVISFAIVEKDLFKMILTPPNLSFIHPSHKIYFVP</sequence>
<evidence type="ECO:0000313" key="1">
    <source>
        <dbReference type="EMBL" id="CAG8503120.1"/>
    </source>
</evidence>
<keyword evidence="2" id="KW-1185">Reference proteome</keyword>
<evidence type="ECO:0000313" key="2">
    <source>
        <dbReference type="Proteomes" id="UP000789901"/>
    </source>
</evidence>
<organism evidence="1 2">
    <name type="scientific">Gigaspora margarita</name>
    <dbReference type="NCBI Taxonomy" id="4874"/>
    <lineage>
        <taxon>Eukaryota</taxon>
        <taxon>Fungi</taxon>
        <taxon>Fungi incertae sedis</taxon>
        <taxon>Mucoromycota</taxon>
        <taxon>Glomeromycotina</taxon>
        <taxon>Glomeromycetes</taxon>
        <taxon>Diversisporales</taxon>
        <taxon>Gigasporaceae</taxon>
        <taxon>Gigaspora</taxon>
    </lineage>
</organism>
<protein>
    <submittedName>
        <fullName evidence="1">17385_t:CDS:1</fullName>
    </submittedName>
</protein>
<name>A0ABM8W1T5_GIGMA</name>
<reference evidence="1 2" key="1">
    <citation type="submission" date="2021-06" db="EMBL/GenBank/DDBJ databases">
        <authorList>
            <person name="Kallberg Y."/>
            <person name="Tangrot J."/>
            <person name="Rosling A."/>
        </authorList>
    </citation>
    <scope>NUCLEOTIDE SEQUENCE [LARGE SCALE GENOMIC DNA]</scope>
    <source>
        <strain evidence="1 2">120-4 pot B 10/14</strain>
    </source>
</reference>
<proteinExistence type="predicted"/>
<dbReference type="EMBL" id="CAJVQB010000706">
    <property type="protein sequence ID" value="CAG8503120.1"/>
    <property type="molecule type" value="Genomic_DNA"/>
</dbReference>